<dbReference type="PANTHER" id="PTHR42948:SF1">
    <property type="entry name" value="TRANSPORTER"/>
    <property type="match status" value="1"/>
</dbReference>
<dbReference type="GO" id="GO:0015293">
    <property type="term" value="F:symporter activity"/>
    <property type="evidence" value="ECO:0007669"/>
    <property type="project" value="UniProtKB-KW"/>
</dbReference>
<comment type="subcellular location">
    <subcellularLocation>
        <location evidence="1">Membrane</location>
        <topology evidence="1">Multi-pass membrane protein</topology>
    </subcellularLocation>
</comment>
<evidence type="ECO:0000313" key="8">
    <source>
        <dbReference type="EMBL" id="MBA2881565.1"/>
    </source>
</evidence>
<proteinExistence type="inferred from homology"/>
<dbReference type="InterPro" id="IPR000175">
    <property type="entry name" value="Na/ntran_symport"/>
</dbReference>
<comment type="similarity">
    <text evidence="6">Belongs to the sodium:neurotransmitter symporter (SNF) (TC 2.A.22) family.</text>
</comment>
<dbReference type="AlphaFoldDB" id="A0A7W0C9C6"/>
<feature type="transmembrane region" description="Helical" evidence="7">
    <location>
        <begin position="385"/>
        <end position="406"/>
    </location>
</feature>
<keyword evidence="4 7" id="KW-1133">Transmembrane helix</keyword>
<feature type="transmembrane region" description="Helical" evidence="7">
    <location>
        <begin position="224"/>
        <end position="248"/>
    </location>
</feature>
<evidence type="ECO:0000256" key="3">
    <source>
        <dbReference type="ARBA" id="ARBA00022692"/>
    </source>
</evidence>
<dbReference type="PROSITE" id="PS50267">
    <property type="entry name" value="NA_NEUROTRAN_SYMP_3"/>
    <property type="match status" value="1"/>
</dbReference>
<dbReference type="GO" id="GO:0016020">
    <property type="term" value="C:membrane"/>
    <property type="evidence" value="ECO:0007669"/>
    <property type="project" value="UniProtKB-SubCell"/>
</dbReference>
<name>A0A7W0C9C6_9BACT</name>
<accession>A0A7W0C9C6</accession>
<evidence type="ECO:0000256" key="5">
    <source>
        <dbReference type="ARBA" id="ARBA00023136"/>
    </source>
</evidence>
<dbReference type="NCBIfam" id="NF037979">
    <property type="entry name" value="Na_transp"/>
    <property type="match status" value="1"/>
</dbReference>
<sequence length="493" mass="54651">MAKREQWGTRSGFILAAVGSAIGLGNIWRFPYMAYDNGGGAFLIPYFFALLTAGIPIIILEFGVGHKYRGSAPLTFFNIFGKWEWLGWWQALVAFVISVYYVVVISWALNYAFLALDLGWGTSPERFFFDEFLQLSNGPMDLGGIVWPVFAAAIAMWAVTWIILFSGVKKGIELANKIFMPLLFLLLLIMLVRAVTLEGAAQGIDWLFRPDFSAIADYRVWTAAYGQIFFTLSVCFAIMITYSSYLPAKSDINNNGMMTAFINCGFSLLAGIMVFGVLGHMAATQDVALHEIVTQGVGMAFVTIPEAVNLLPAPEFFGFLFFLSLVFAGLSSMISISEACCSSLIDKFGWDRKPTTSLFCLVGFMLSLIFMTRGGLFILDITDHFINNFGIVFAGLVEVILLSWFFKLDTVRQYANSLSDFAIGTWWNFCLKVITPVVLGYMAVANLVGDIRKNYEGYDGSALVMFGWCVVAGIVLLSFVLQSMKSAWAQKTK</sequence>
<feature type="transmembrane region" description="Helical" evidence="7">
    <location>
        <begin position="316"/>
        <end position="337"/>
    </location>
</feature>
<dbReference type="PANTHER" id="PTHR42948">
    <property type="entry name" value="TRANSPORTER"/>
    <property type="match status" value="1"/>
</dbReference>
<evidence type="ECO:0000313" key="9">
    <source>
        <dbReference type="Proteomes" id="UP000525298"/>
    </source>
</evidence>
<evidence type="ECO:0000256" key="1">
    <source>
        <dbReference type="ARBA" id="ARBA00004141"/>
    </source>
</evidence>
<feature type="transmembrane region" description="Helical" evidence="7">
    <location>
        <begin position="260"/>
        <end position="283"/>
    </location>
</feature>
<feature type="transmembrane region" description="Helical" evidence="7">
    <location>
        <begin position="12"/>
        <end position="31"/>
    </location>
</feature>
<protein>
    <recommendedName>
        <fullName evidence="6">Transporter</fullName>
    </recommendedName>
</protein>
<feature type="transmembrane region" description="Helical" evidence="7">
    <location>
        <begin position="426"/>
        <end position="448"/>
    </location>
</feature>
<comment type="caution">
    <text evidence="8">The sequence shown here is derived from an EMBL/GenBank/DDBJ whole genome shotgun (WGS) entry which is preliminary data.</text>
</comment>
<dbReference type="Pfam" id="PF00209">
    <property type="entry name" value="SNF"/>
    <property type="match status" value="2"/>
</dbReference>
<keyword evidence="3 6" id="KW-0812">Transmembrane</keyword>
<dbReference type="PRINTS" id="PR00176">
    <property type="entry name" value="NANEUSMPORT"/>
</dbReference>
<keyword evidence="5 7" id="KW-0472">Membrane</keyword>
<keyword evidence="2 6" id="KW-0813">Transport</keyword>
<dbReference type="CDD" id="cd10334">
    <property type="entry name" value="SLC6sbd_u1"/>
    <property type="match status" value="1"/>
</dbReference>
<feature type="transmembrane region" description="Helical" evidence="7">
    <location>
        <begin position="145"/>
        <end position="166"/>
    </location>
</feature>
<feature type="transmembrane region" description="Helical" evidence="7">
    <location>
        <begin position="358"/>
        <end position="379"/>
    </location>
</feature>
<dbReference type="PROSITE" id="PS00610">
    <property type="entry name" value="NA_NEUROTRAN_SYMP_1"/>
    <property type="match status" value="1"/>
</dbReference>
<feature type="transmembrane region" description="Helical" evidence="7">
    <location>
        <begin position="43"/>
        <end position="64"/>
    </location>
</feature>
<organism evidence="8 9">
    <name type="scientific">Desulfosalsimonas propionicica</name>
    <dbReference type="NCBI Taxonomy" id="332175"/>
    <lineage>
        <taxon>Bacteria</taxon>
        <taxon>Pseudomonadati</taxon>
        <taxon>Thermodesulfobacteriota</taxon>
        <taxon>Desulfobacteria</taxon>
        <taxon>Desulfobacterales</taxon>
        <taxon>Desulfosalsimonadaceae</taxon>
        <taxon>Desulfosalsimonas</taxon>
    </lineage>
</organism>
<dbReference type="EMBL" id="JACDUS010000004">
    <property type="protein sequence ID" value="MBA2881565.1"/>
    <property type="molecule type" value="Genomic_DNA"/>
</dbReference>
<evidence type="ECO:0000256" key="7">
    <source>
        <dbReference type="SAM" id="Phobius"/>
    </source>
</evidence>
<keyword evidence="9" id="KW-1185">Reference proteome</keyword>
<evidence type="ECO:0000256" key="6">
    <source>
        <dbReference type="RuleBase" id="RU003732"/>
    </source>
</evidence>
<feature type="transmembrane region" description="Helical" evidence="7">
    <location>
        <begin position="178"/>
        <end position="204"/>
    </location>
</feature>
<feature type="transmembrane region" description="Helical" evidence="7">
    <location>
        <begin position="460"/>
        <end position="481"/>
    </location>
</feature>
<dbReference type="SUPFAM" id="SSF161070">
    <property type="entry name" value="SNF-like"/>
    <property type="match status" value="1"/>
</dbReference>
<keyword evidence="6" id="KW-0769">Symport</keyword>
<feature type="transmembrane region" description="Helical" evidence="7">
    <location>
        <begin position="85"/>
        <end position="109"/>
    </location>
</feature>
<gene>
    <name evidence="8" type="ORF">HNR65_001892</name>
</gene>
<dbReference type="InterPro" id="IPR037272">
    <property type="entry name" value="SNS_sf"/>
</dbReference>
<dbReference type="RefSeq" id="WP_181551213.1">
    <property type="nucleotide sequence ID" value="NZ_JACDUS010000004.1"/>
</dbReference>
<reference evidence="8 9" key="1">
    <citation type="submission" date="2020-07" db="EMBL/GenBank/DDBJ databases">
        <title>Genomic Encyclopedia of Type Strains, Phase IV (KMG-IV): sequencing the most valuable type-strain genomes for metagenomic binning, comparative biology and taxonomic classification.</title>
        <authorList>
            <person name="Goeker M."/>
        </authorList>
    </citation>
    <scope>NUCLEOTIDE SEQUENCE [LARGE SCALE GENOMIC DNA]</scope>
    <source>
        <strain evidence="8 9">DSM 17721</strain>
    </source>
</reference>
<dbReference type="Proteomes" id="UP000525298">
    <property type="component" value="Unassembled WGS sequence"/>
</dbReference>
<evidence type="ECO:0000256" key="2">
    <source>
        <dbReference type="ARBA" id="ARBA00022448"/>
    </source>
</evidence>
<evidence type="ECO:0000256" key="4">
    <source>
        <dbReference type="ARBA" id="ARBA00022989"/>
    </source>
</evidence>